<accession>A0A0V9UHR9</accession>
<reference evidence="4 5" key="2">
    <citation type="journal article" date="2016" name="Genome Announc.">
        <title>Draft Genome Sequence of a Versatile Hydrocarbon-Degrading Bacterium, Rhodococcus pyridinivorans Strain KG-16, Collected from Oil Fields in India.</title>
        <authorList>
            <person name="Aggarwal R.K."/>
            <person name="Dawar C."/>
            <person name="Phanindranath R."/>
            <person name="Mutnuri L."/>
            <person name="Dayal A.M."/>
        </authorList>
    </citation>
    <scope>NUCLEOTIDE SEQUENCE [LARGE SCALE GENOMIC DNA]</scope>
    <source>
        <strain evidence="4 5">KG-16</strain>
    </source>
</reference>
<protein>
    <submittedName>
        <fullName evidence="4">Uncharacterized protein</fullName>
    </submittedName>
</protein>
<dbReference type="AlphaFoldDB" id="A0A0V9UHR9"/>
<dbReference type="PATRIC" id="fig|1441730.3.peg.3419"/>
<proteinExistence type="predicted"/>
<reference evidence="5" key="1">
    <citation type="submission" date="2015-01" db="EMBL/GenBank/DDBJ databases">
        <title>Draft genome sequence of Rhodococcus pyridinivorans strain KG-16, a hydrocarbon-degrading bacterium.</title>
        <authorList>
            <person name="Aggarwal R.K."/>
            <person name="Dawar C."/>
        </authorList>
    </citation>
    <scope>NUCLEOTIDE SEQUENCE [LARGE SCALE GENOMIC DNA]</scope>
    <source>
        <strain evidence="5">KG-16</strain>
    </source>
</reference>
<keyword evidence="1" id="KW-0175">Coiled coil</keyword>
<evidence type="ECO:0000256" key="3">
    <source>
        <dbReference type="SAM" id="Phobius"/>
    </source>
</evidence>
<keyword evidence="3" id="KW-0812">Transmembrane</keyword>
<feature type="compositionally biased region" description="Low complexity" evidence="2">
    <location>
        <begin position="266"/>
        <end position="282"/>
    </location>
</feature>
<dbReference type="Proteomes" id="UP000053060">
    <property type="component" value="Unassembled WGS sequence"/>
</dbReference>
<feature type="region of interest" description="Disordered" evidence="2">
    <location>
        <begin position="145"/>
        <end position="282"/>
    </location>
</feature>
<feature type="compositionally biased region" description="Low complexity" evidence="2">
    <location>
        <begin position="224"/>
        <end position="253"/>
    </location>
</feature>
<feature type="coiled-coil region" evidence="1">
    <location>
        <begin position="85"/>
        <end position="112"/>
    </location>
</feature>
<evidence type="ECO:0000313" key="4">
    <source>
        <dbReference type="EMBL" id="KSZ57559.1"/>
    </source>
</evidence>
<comment type="caution">
    <text evidence="4">The sequence shown here is derived from an EMBL/GenBank/DDBJ whole genome shotgun (WGS) entry which is preliminary data.</text>
</comment>
<sequence>MTVQVAPPQRRNPGRSTAAQRAYQRRSQRAAQLGVEQVQTRGRTTGAGRVRTRIPFVATIIGLLGIGMAVTLLLTTRATEDSYELSAARSLNEELAQKRAVLQRDVATAESAPALAVAAAELGMIPTGQVARIVVAPDGSVQVVGDPVPAQGAPPVPLDPPAREDARVQTPLAGSAGAETPRPLGDVSEEPRPRTDIEDTRRAAPSADGRPVGEEPAPAPVPAPAAEAPAVATPDVEGAAPVPPAAGQSVPVSELPQSEAPREAAPEAPVQAVPTEPEGGPR</sequence>
<dbReference type="RefSeq" id="WP_060652807.1">
    <property type="nucleotide sequence ID" value="NZ_AZXY01000008.1"/>
</dbReference>
<feature type="transmembrane region" description="Helical" evidence="3">
    <location>
        <begin position="54"/>
        <end position="74"/>
    </location>
</feature>
<evidence type="ECO:0000256" key="1">
    <source>
        <dbReference type="SAM" id="Coils"/>
    </source>
</evidence>
<evidence type="ECO:0000256" key="2">
    <source>
        <dbReference type="SAM" id="MobiDB-lite"/>
    </source>
</evidence>
<dbReference type="EMBL" id="AZXY01000008">
    <property type="protein sequence ID" value="KSZ57559.1"/>
    <property type="molecule type" value="Genomic_DNA"/>
</dbReference>
<gene>
    <name evidence="4" type="ORF">Z045_16410</name>
</gene>
<keyword evidence="3" id="KW-1133">Transmembrane helix</keyword>
<feature type="compositionally biased region" description="Basic and acidic residues" evidence="2">
    <location>
        <begin position="189"/>
        <end position="202"/>
    </location>
</feature>
<name>A0A0V9UHR9_9NOCA</name>
<organism evidence="4 5">
    <name type="scientific">Rhodococcus pyridinivorans KG-16</name>
    <dbReference type="NCBI Taxonomy" id="1441730"/>
    <lineage>
        <taxon>Bacteria</taxon>
        <taxon>Bacillati</taxon>
        <taxon>Actinomycetota</taxon>
        <taxon>Actinomycetes</taxon>
        <taxon>Mycobacteriales</taxon>
        <taxon>Nocardiaceae</taxon>
        <taxon>Rhodococcus</taxon>
    </lineage>
</organism>
<keyword evidence="3" id="KW-0472">Membrane</keyword>
<evidence type="ECO:0000313" key="5">
    <source>
        <dbReference type="Proteomes" id="UP000053060"/>
    </source>
</evidence>